<keyword evidence="2" id="KW-1185">Reference proteome</keyword>
<evidence type="ECO:0000313" key="1">
    <source>
        <dbReference type="EMBL" id="MBB5856474.1"/>
    </source>
</evidence>
<organism evidence="1 2">
    <name type="scientific">Amycolatopsis umgeniensis</name>
    <dbReference type="NCBI Taxonomy" id="336628"/>
    <lineage>
        <taxon>Bacteria</taxon>
        <taxon>Bacillati</taxon>
        <taxon>Actinomycetota</taxon>
        <taxon>Actinomycetes</taxon>
        <taxon>Pseudonocardiales</taxon>
        <taxon>Pseudonocardiaceae</taxon>
        <taxon>Amycolatopsis</taxon>
    </lineage>
</organism>
<protein>
    <submittedName>
        <fullName evidence="1">Uncharacterized protein</fullName>
    </submittedName>
</protein>
<proteinExistence type="predicted"/>
<evidence type="ECO:0000313" key="2">
    <source>
        <dbReference type="Proteomes" id="UP000580861"/>
    </source>
</evidence>
<reference evidence="1 2" key="1">
    <citation type="submission" date="2020-08" db="EMBL/GenBank/DDBJ databases">
        <title>Sequencing the genomes of 1000 actinobacteria strains.</title>
        <authorList>
            <person name="Klenk H.-P."/>
        </authorList>
    </citation>
    <scope>NUCLEOTIDE SEQUENCE [LARGE SCALE GENOMIC DNA]</scope>
    <source>
        <strain evidence="1 2">DSM 45272</strain>
    </source>
</reference>
<dbReference type="Proteomes" id="UP000580861">
    <property type="component" value="Unassembled WGS sequence"/>
</dbReference>
<name>A0A841BD96_9PSEU</name>
<dbReference type="EMBL" id="JACHMX010000001">
    <property type="protein sequence ID" value="MBB5856474.1"/>
    <property type="molecule type" value="Genomic_DNA"/>
</dbReference>
<comment type="caution">
    <text evidence="1">The sequence shown here is derived from an EMBL/GenBank/DDBJ whole genome shotgun (WGS) entry which is preliminary data.</text>
</comment>
<accession>A0A841BD96</accession>
<sequence length="38" mass="4132">MQAILEFATTALQLMVAGTALATVGRARRRRGGKEDDR</sequence>
<dbReference type="AlphaFoldDB" id="A0A841BD96"/>
<gene>
    <name evidence="1" type="ORF">HDA45_006561</name>
</gene>